<dbReference type="PaxDb" id="584708-Apau_1685"/>
<evidence type="ECO:0000256" key="1">
    <source>
        <dbReference type="ARBA" id="ARBA00022490"/>
    </source>
</evidence>
<comment type="subunit">
    <text evidence="6">Forms polymers.</text>
</comment>
<evidence type="ECO:0000313" key="8">
    <source>
        <dbReference type="Proteomes" id="UP000005096"/>
    </source>
</evidence>
<dbReference type="PANTHER" id="PTHR42749:SF1">
    <property type="entry name" value="CELL SHAPE-DETERMINING PROTEIN MREB"/>
    <property type="match status" value="1"/>
</dbReference>
<keyword evidence="2 6" id="KW-0547">Nucleotide-binding</keyword>
<dbReference type="GO" id="GO:0005524">
    <property type="term" value="F:ATP binding"/>
    <property type="evidence" value="ECO:0007669"/>
    <property type="project" value="UniProtKB-KW"/>
</dbReference>
<comment type="caution">
    <text evidence="6">Lacks conserved residue(s) required for the propagation of feature annotation.</text>
</comment>
<organism evidence="7 8">
    <name type="scientific">Aminomonas paucivorans DSM 12260</name>
    <dbReference type="NCBI Taxonomy" id="584708"/>
    <lineage>
        <taxon>Bacteria</taxon>
        <taxon>Thermotogati</taxon>
        <taxon>Synergistota</taxon>
        <taxon>Synergistia</taxon>
        <taxon>Synergistales</taxon>
        <taxon>Synergistaceae</taxon>
        <taxon>Aminomonas</taxon>
    </lineage>
</organism>
<feature type="binding site" evidence="6">
    <location>
        <begin position="168"/>
        <end position="170"/>
    </location>
    <ligand>
        <name>ATP</name>
        <dbReference type="ChEBI" id="CHEBI:30616"/>
    </ligand>
</feature>
<dbReference type="PANTHER" id="PTHR42749">
    <property type="entry name" value="CELL SHAPE-DETERMINING PROTEIN MREB"/>
    <property type="match status" value="1"/>
</dbReference>
<dbReference type="GO" id="GO:0000902">
    <property type="term" value="P:cell morphogenesis"/>
    <property type="evidence" value="ECO:0007669"/>
    <property type="project" value="InterPro"/>
</dbReference>
<reference evidence="7 8" key="1">
    <citation type="journal article" date="2010" name="Stand. Genomic Sci.">
        <title>Non-contiguous finished genome sequence of Aminomonas paucivorans type strain (GLU-3).</title>
        <authorList>
            <person name="Pitluck S."/>
            <person name="Yasawong M."/>
            <person name="Held B."/>
            <person name="Lapidus A."/>
            <person name="Nolan M."/>
            <person name="Copeland A."/>
            <person name="Lucas S."/>
            <person name="Del Rio T.G."/>
            <person name="Tice H."/>
            <person name="Cheng J.F."/>
            <person name="Chertkov O."/>
            <person name="Goodwin L."/>
            <person name="Tapia R."/>
            <person name="Han C."/>
            <person name="Liolios K."/>
            <person name="Ivanova N."/>
            <person name="Mavromatis K."/>
            <person name="Ovchinnikova G."/>
            <person name="Pati A."/>
            <person name="Chen A."/>
            <person name="Palaniappan K."/>
            <person name="Land M."/>
            <person name="Hauser L."/>
            <person name="Chang Y.J."/>
            <person name="Jeffries C.D."/>
            <person name="Pukall R."/>
            <person name="Spring S."/>
            <person name="Rohde M."/>
            <person name="Sikorski J."/>
            <person name="Goker M."/>
            <person name="Woyke T."/>
            <person name="Bristow J."/>
            <person name="Eisen J.A."/>
            <person name="Markowitz V."/>
            <person name="Hugenholtz P."/>
            <person name="Kyrpides N.C."/>
            <person name="Klenk H.P."/>
        </authorList>
    </citation>
    <scope>NUCLEOTIDE SEQUENCE [LARGE SCALE GENOMIC DNA]</scope>
    <source>
        <strain evidence="7 8">DSM 12260</strain>
    </source>
</reference>
<dbReference type="STRING" id="584708.Apau_1685"/>
<dbReference type="NCBIfam" id="NF010539">
    <property type="entry name" value="PRK13927.1"/>
    <property type="match status" value="1"/>
</dbReference>
<dbReference type="NCBIfam" id="TIGR00904">
    <property type="entry name" value="mreB"/>
    <property type="match status" value="1"/>
</dbReference>
<dbReference type="GO" id="GO:0008360">
    <property type="term" value="P:regulation of cell shape"/>
    <property type="evidence" value="ECO:0007669"/>
    <property type="project" value="UniProtKB-UniRule"/>
</dbReference>
<proteinExistence type="inferred from homology"/>
<evidence type="ECO:0000256" key="3">
    <source>
        <dbReference type="ARBA" id="ARBA00022840"/>
    </source>
</evidence>
<dbReference type="Gene3D" id="3.30.420.40">
    <property type="match status" value="2"/>
</dbReference>
<keyword evidence="3 6" id="KW-0067">ATP-binding</keyword>
<feature type="binding site" evidence="6">
    <location>
        <begin position="19"/>
        <end position="21"/>
    </location>
    <ligand>
        <name>ATP</name>
        <dbReference type="ChEBI" id="CHEBI:30616"/>
    </ligand>
</feature>
<keyword evidence="4 6" id="KW-0133">Cell shape</keyword>
<keyword evidence="1 6" id="KW-0963">Cytoplasm</keyword>
<evidence type="ECO:0000313" key="7">
    <source>
        <dbReference type="EMBL" id="EFQ24103.1"/>
    </source>
</evidence>
<dbReference type="SUPFAM" id="SSF53067">
    <property type="entry name" value="Actin-like ATPase domain"/>
    <property type="match status" value="2"/>
</dbReference>
<evidence type="ECO:0000256" key="6">
    <source>
        <dbReference type="HAMAP-Rule" id="MF_02207"/>
    </source>
</evidence>
<feature type="binding site" evidence="6">
    <location>
        <begin position="216"/>
        <end position="219"/>
    </location>
    <ligand>
        <name>ATP</name>
        <dbReference type="ChEBI" id="CHEBI:30616"/>
    </ligand>
</feature>
<dbReference type="PRINTS" id="PR01652">
    <property type="entry name" value="SHAPEPROTEIN"/>
</dbReference>
<name>E3CUX7_9BACT</name>
<comment type="subcellular location">
    <subcellularLocation>
        <location evidence="6">Cytoplasm</location>
    </subcellularLocation>
    <text evidence="6">Membrane-associated.</text>
</comment>
<keyword evidence="8" id="KW-1185">Reference proteome</keyword>
<comment type="similarity">
    <text evidence="5 6">Belongs to the FtsA/MreB family.</text>
</comment>
<dbReference type="InterPro" id="IPR004753">
    <property type="entry name" value="MreB"/>
</dbReference>
<gene>
    <name evidence="6" type="primary">mreB</name>
    <name evidence="7" type="ORF">Apau_1685</name>
</gene>
<dbReference type="RefSeq" id="WP_006301323.1">
    <property type="nucleotide sequence ID" value="NZ_CM001022.1"/>
</dbReference>
<dbReference type="HOGENOM" id="CLU_052037_0_0_0"/>
<dbReference type="Pfam" id="PF06723">
    <property type="entry name" value="MreB_Mbl"/>
    <property type="match status" value="1"/>
</dbReference>
<dbReference type="InterPro" id="IPR043129">
    <property type="entry name" value="ATPase_NBD"/>
</dbReference>
<dbReference type="AlphaFoldDB" id="E3CUX7"/>
<dbReference type="Proteomes" id="UP000005096">
    <property type="component" value="Chromosome"/>
</dbReference>
<evidence type="ECO:0000256" key="5">
    <source>
        <dbReference type="ARBA" id="ARBA00023458"/>
    </source>
</evidence>
<dbReference type="GO" id="GO:0005737">
    <property type="term" value="C:cytoplasm"/>
    <property type="evidence" value="ECO:0007669"/>
    <property type="project" value="UniProtKB-SubCell"/>
</dbReference>
<comment type="function">
    <text evidence="6">Forms membrane-associated dynamic filaments that are essential for cell shape determination. Acts by regulating cell wall synthesis and cell elongation, and thus cell shape. A feedback loop between cell geometry and MreB localization may maintain elongated cell shape by targeting cell wall growth to regions of negative cell wall curvature.</text>
</comment>
<dbReference type="EMBL" id="CM001022">
    <property type="protein sequence ID" value="EFQ24103.1"/>
    <property type="molecule type" value="Genomic_DNA"/>
</dbReference>
<dbReference type="InterPro" id="IPR056546">
    <property type="entry name" value="MreB_MamK-like"/>
</dbReference>
<sequence>MFKFLAGWFSRDVGIDLGTANVVVYVENKGVVLNEPSVLATRKSGRKGQKEILAIGMEAKRMIGKTPAGVETVRPLQHGVIADFEMTENLIQHVMVRANQGRRLFVHPRVVVCVPACVTEVEKRAVVDATLGAGAREAFVVEEPLAAALGTGLPIHEPRGNMIVDIGGGTSEVAVLSLGGIVISHSLRVAGDEMDNALVAMMRQNYTLSIGETTAEEIKFALGSAAPLEQELEMEVKGRDLMDGLPKVVRVSSVEVREALSPIIERIEDMLRMALEKTPPELVKDIVDQGLMLTGGGANLRGLNLRLADALNVPVHLAEQPLFSVALGLGKMLQSMDLTRKITVSVEGGGA</sequence>
<dbReference type="CDD" id="cd10225">
    <property type="entry name" value="ASKHA_NBD_MreB-like"/>
    <property type="match status" value="1"/>
</dbReference>
<evidence type="ECO:0000256" key="2">
    <source>
        <dbReference type="ARBA" id="ARBA00022741"/>
    </source>
</evidence>
<accession>E3CUX7</accession>
<protein>
    <recommendedName>
        <fullName evidence="6">Cell shape-determining protein MreB</fullName>
    </recommendedName>
</protein>
<dbReference type="HAMAP" id="MF_02207">
    <property type="entry name" value="MreB"/>
    <property type="match status" value="1"/>
</dbReference>
<dbReference type="OrthoDB" id="9768127at2"/>
<dbReference type="eggNOG" id="COG1077">
    <property type="taxonomic scope" value="Bacteria"/>
</dbReference>
<evidence type="ECO:0000256" key="4">
    <source>
        <dbReference type="ARBA" id="ARBA00022960"/>
    </source>
</evidence>